<dbReference type="EMBL" id="JAYGJQ010000002">
    <property type="protein sequence ID" value="MEA9356946.1"/>
    <property type="molecule type" value="Genomic_DNA"/>
</dbReference>
<feature type="region of interest" description="Disordered" evidence="1">
    <location>
        <begin position="126"/>
        <end position="153"/>
    </location>
</feature>
<evidence type="ECO:0000256" key="2">
    <source>
        <dbReference type="SAM" id="Phobius"/>
    </source>
</evidence>
<organism evidence="3 4">
    <name type="scientific">Bacteriovorax antarcticus</name>
    <dbReference type="NCBI Taxonomy" id="3088717"/>
    <lineage>
        <taxon>Bacteria</taxon>
        <taxon>Pseudomonadati</taxon>
        <taxon>Bdellovibrionota</taxon>
        <taxon>Bacteriovoracia</taxon>
        <taxon>Bacteriovoracales</taxon>
        <taxon>Bacteriovoracaceae</taxon>
        <taxon>Bacteriovorax</taxon>
    </lineage>
</organism>
<gene>
    <name evidence="3" type="ORF">SHI21_12045</name>
</gene>
<evidence type="ECO:0000313" key="4">
    <source>
        <dbReference type="Proteomes" id="UP001302274"/>
    </source>
</evidence>
<accession>A0ABU5VV75</accession>
<reference evidence="3 4" key="1">
    <citation type="submission" date="2023-11" db="EMBL/GenBank/DDBJ databases">
        <title>A Novel Polar Bacteriovorax (B. antarcticus) Isolated from the Biocrust in Antarctica.</title>
        <authorList>
            <person name="Mun W."/>
            <person name="Choi S.Y."/>
            <person name="Mitchell R.J."/>
        </authorList>
    </citation>
    <scope>NUCLEOTIDE SEQUENCE [LARGE SCALE GENOMIC DNA]</scope>
    <source>
        <strain evidence="3 4">PP10</strain>
    </source>
</reference>
<name>A0ABU5VV75_9BACT</name>
<proteinExistence type="predicted"/>
<dbReference type="RefSeq" id="WP_323576840.1">
    <property type="nucleotide sequence ID" value="NZ_JAYGJQ010000002.1"/>
</dbReference>
<keyword evidence="2" id="KW-1133">Transmembrane helix</keyword>
<feature type="transmembrane region" description="Helical" evidence="2">
    <location>
        <begin position="89"/>
        <end position="107"/>
    </location>
</feature>
<dbReference type="Proteomes" id="UP001302274">
    <property type="component" value="Unassembled WGS sequence"/>
</dbReference>
<keyword evidence="2" id="KW-0472">Membrane</keyword>
<comment type="caution">
    <text evidence="3">The sequence shown here is derived from an EMBL/GenBank/DDBJ whole genome shotgun (WGS) entry which is preliminary data.</text>
</comment>
<protein>
    <submittedName>
        <fullName evidence="3">Uncharacterized protein</fullName>
    </submittedName>
</protein>
<feature type="compositionally biased region" description="Basic and acidic residues" evidence="1">
    <location>
        <begin position="128"/>
        <end position="141"/>
    </location>
</feature>
<sequence length="153" mass="16740">MDKKICAFIFTVAFVTLSGVVHSNPQNVQRGPSVEPIVEVDIETANKVEITKDAGFNFAPAAERLPATEKSRTPANIVSKAGASSATSYLGPIIFLIALPFGLWIMVSKKFSKKSAEDKAVGYFPKTHQFDPYKTDYQKSSDDDDDMDFPKAS</sequence>
<keyword evidence="2" id="KW-0812">Transmembrane</keyword>
<keyword evidence="4" id="KW-1185">Reference proteome</keyword>
<evidence type="ECO:0000256" key="1">
    <source>
        <dbReference type="SAM" id="MobiDB-lite"/>
    </source>
</evidence>
<evidence type="ECO:0000313" key="3">
    <source>
        <dbReference type="EMBL" id="MEA9356946.1"/>
    </source>
</evidence>